<dbReference type="SUPFAM" id="SSF101447">
    <property type="entry name" value="Formin homology 2 domain (FH2 domain)"/>
    <property type="match status" value="1"/>
</dbReference>
<dbReference type="PANTHER" id="PTHR45920">
    <property type="entry name" value="FORMIN HOMOLOGY 2 DOMAIN CONTAINING, ISOFORM I"/>
    <property type="match status" value="1"/>
</dbReference>
<dbReference type="GO" id="GO:0051015">
    <property type="term" value="F:actin filament binding"/>
    <property type="evidence" value="ECO:0007669"/>
    <property type="project" value="TreeGrafter"/>
</dbReference>
<accession>A0A422NT74</accession>
<dbReference type="Proteomes" id="UP000283634">
    <property type="component" value="Unassembled WGS sequence"/>
</dbReference>
<dbReference type="OMA" id="QKTSYNV"/>
<dbReference type="InterPro" id="IPR015425">
    <property type="entry name" value="FH2_Formin"/>
</dbReference>
<evidence type="ECO:0000313" key="3">
    <source>
        <dbReference type="Proteomes" id="UP000283634"/>
    </source>
</evidence>
<comment type="caution">
    <text evidence="2">The sequence shown here is derived from an EMBL/GenBank/DDBJ whole genome shotgun (WGS) entry which is preliminary data.</text>
</comment>
<dbReference type="InterPro" id="IPR042201">
    <property type="entry name" value="FH2_Formin_sf"/>
</dbReference>
<dbReference type="GO" id="GO:0005856">
    <property type="term" value="C:cytoskeleton"/>
    <property type="evidence" value="ECO:0007669"/>
    <property type="project" value="TreeGrafter"/>
</dbReference>
<sequence>MKPLHWEKISLPDNVESVWSLINAGTLYDTTFDYADFEQLFSQKEVEAKLVAQPKPRKILLLREELHRNLSIVLHKLPSIPNVQRALLDLDASVLSREMLTAMLAQAPTNEVHAEFLKNANKKPEEEYEPQEKYMAMMITMPAFKRRVSAWLFSMEWEESRQAVLKPMYRLQDSMGAVLNSKHLPYYLGLLLGFGNMMNYGDARRGNAGAISLSLLDKLELTKDNKGKSSLFTYLIGTVKLRHPEALHLIDEMKPVLTASVMQISWEDTGMAMQEAEKAVQVFQNDCSFVKRKLVELGTDAEDPFVPFSVEFTTRVTGELQELKQHYSRLDDTRIKFLRYFGVVDAKKKPENIFSPLVPFIERLRRSVQDMVKKERRSANKGQKLGNGEFAHMVANLQEQVGL</sequence>
<dbReference type="GO" id="GO:0005737">
    <property type="term" value="C:cytoplasm"/>
    <property type="evidence" value="ECO:0007669"/>
    <property type="project" value="TreeGrafter"/>
</dbReference>
<gene>
    <name evidence="2" type="ORF">TraAM80_02618</name>
</gene>
<dbReference type="RefSeq" id="XP_029240539.1">
    <property type="nucleotide sequence ID" value="XM_029379617.1"/>
</dbReference>
<reference evidence="2 3" key="1">
    <citation type="journal article" date="2018" name="BMC Genomics">
        <title>Genomic comparison of Trypanosoma conorhini and Trypanosoma rangeli to Trypanosoma cruzi strains of high and low virulence.</title>
        <authorList>
            <person name="Bradwell K.R."/>
            <person name="Koparde V.N."/>
            <person name="Matveyev A.V."/>
            <person name="Serrano M.G."/>
            <person name="Alves J.M."/>
            <person name="Parikh H."/>
            <person name="Huang B."/>
            <person name="Lee V."/>
            <person name="Espinosa-Alvarez O."/>
            <person name="Ortiz P.A."/>
            <person name="Costa-Martins A.G."/>
            <person name="Teixeira M.M."/>
            <person name="Buck G.A."/>
        </authorList>
    </citation>
    <scope>NUCLEOTIDE SEQUENCE [LARGE SCALE GENOMIC DNA]</scope>
    <source>
        <strain evidence="2 3">AM80</strain>
    </source>
</reference>
<dbReference type="EMBL" id="MKGL01000061">
    <property type="protein sequence ID" value="RNF08685.1"/>
    <property type="molecule type" value="Genomic_DNA"/>
</dbReference>
<dbReference type="Gene3D" id="1.20.58.2220">
    <property type="entry name" value="Formin, FH2 domain"/>
    <property type="match status" value="1"/>
</dbReference>
<organism evidence="2 3">
    <name type="scientific">Trypanosoma rangeli</name>
    <dbReference type="NCBI Taxonomy" id="5698"/>
    <lineage>
        <taxon>Eukaryota</taxon>
        <taxon>Discoba</taxon>
        <taxon>Euglenozoa</taxon>
        <taxon>Kinetoplastea</taxon>
        <taxon>Metakinetoplastina</taxon>
        <taxon>Trypanosomatida</taxon>
        <taxon>Trypanosomatidae</taxon>
        <taxon>Trypanosoma</taxon>
        <taxon>Herpetosoma</taxon>
    </lineage>
</organism>
<feature type="domain" description="FH2" evidence="1">
    <location>
        <begin position="1"/>
        <end position="390"/>
    </location>
</feature>
<keyword evidence="3" id="KW-1185">Reference proteome</keyword>
<dbReference type="Pfam" id="PF02181">
    <property type="entry name" value="FH2"/>
    <property type="match status" value="1"/>
</dbReference>
<dbReference type="SMART" id="SM00498">
    <property type="entry name" value="FH2"/>
    <property type="match status" value="1"/>
</dbReference>
<name>A0A422NT74_TRYRA</name>
<dbReference type="OrthoDB" id="1668162at2759"/>
<dbReference type="AlphaFoldDB" id="A0A422NT74"/>
<dbReference type="PROSITE" id="PS51444">
    <property type="entry name" value="FH2"/>
    <property type="match status" value="1"/>
</dbReference>
<proteinExistence type="predicted"/>
<evidence type="ECO:0000259" key="1">
    <source>
        <dbReference type="PROSITE" id="PS51444"/>
    </source>
</evidence>
<evidence type="ECO:0000313" key="2">
    <source>
        <dbReference type="EMBL" id="RNF08685.1"/>
    </source>
</evidence>
<dbReference type="VEuPathDB" id="TriTrypDB:TRSC58_01689"/>
<dbReference type="PANTHER" id="PTHR45920:SF7">
    <property type="entry name" value="FORMIN-G"/>
    <property type="match status" value="1"/>
</dbReference>
<dbReference type="GeneID" id="40326551"/>
<dbReference type="GO" id="GO:0030866">
    <property type="term" value="P:cortical actin cytoskeleton organization"/>
    <property type="evidence" value="ECO:0007669"/>
    <property type="project" value="TreeGrafter"/>
</dbReference>
<protein>
    <submittedName>
        <fullName evidence="2">Formin like proteiny 2 (FH2) domain protein</fullName>
    </submittedName>
</protein>